<reference evidence="12" key="1">
    <citation type="submission" date="2022-08" db="EMBL/GenBank/DDBJ databases">
        <authorList>
            <person name="Kim S.-J."/>
        </authorList>
    </citation>
    <scope>NUCLEOTIDE SEQUENCE</scope>
    <source>
        <strain evidence="12">KJ</strain>
    </source>
</reference>
<keyword evidence="6 10" id="KW-0157">Chromophore</keyword>
<evidence type="ECO:0000256" key="8">
    <source>
        <dbReference type="PIRSR" id="PIRSR602081-1"/>
    </source>
</evidence>
<dbReference type="EMBL" id="JANSLM010000007">
    <property type="protein sequence ID" value="MDT8839894.1"/>
    <property type="molecule type" value="Genomic_DNA"/>
</dbReference>
<dbReference type="PANTHER" id="PTHR11455:SF9">
    <property type="entry name" value="CRYPTOCHROME CIRCADIAN CLOCK 5 ISOFORM X1"/>
    <property type="match status" value="1"/>
</dbReference>
<comment type="caution">
    <text evidence="12">The sequence shown here is derived from an EMBL/GenBank/DDBJ whole genome shotgun (WGS) entry which is preliminary data.</text>
</comment>
<comment type="cofactor">
    <cofactor evidence="8">
        <name>FAD</name>
        <dbReference type="ChEBI" id="CHEBI:57692"/>
    </cofactor>
    <text evidence="8">Binds 1 FAD per subunit.</text>
</comment>
<dbReference type="GO" id="GO:0009416">
    <property type="term" value="P:response to light stimulus"/>
    <property type="evidence" value="ECO:0007669"/>
    <property type="project" value="TreeGrafter"/>
</dbReference>
<protein>
    <recommendedName>
        <fullName evidence="3">Deoxyribodipyrimidine photo-lyase</fullName>
        <ecNumber evidence="2">4.1.99.3</ecNumber>
    </recommendedName>
</protein>
<evidence type="ECO:0000256" key="6">
    <source>
        <dbReference type="ARBA" id="ARBA00022991"/>
    </source>
</evidence>
<dbReference type="RefSeq" id="WP_106352291.1">
    <property type="nucleotide sequence ID" value="NZ_JANSLM010000007.1"/>
</dbReference>
<keyword evidence="4 8" id="KW-0285">Flavoprotein</keyword>
<dbReference type="InterPro" id="IPR002081">
    <property type="entry name" value="Cryptochrome/DNA_photolyase_1"/>
</dbReference>
<keyword evidence="5 8" id="KW-0274">FAD</keyword>
<dbReference type="Gene3D" id="3.40.50.620">
    <property type="entry name" value="HUPs"/>
    <property type="match status" value="1"/>
</dbReference>
<dbReference type="GO" id="GO:0003677">
    <property type="term" value="F:DNA binding"/>
    <property type="evidence" value="ECO:0007669"/>
    <property type="project" value="TreeGrafter"/>
</dbReference>
<dbReference type="AlphaFoldDB" id="A0AAP5UXD4"/>
<dbReference type="Pfam" id="PF03441">
    <property type="entry name" value="FAD_binding_7"/>
    <property type="match status" value="1"/>
</dbReference>
<evidence type="ECO:0000256" key="4">
    <source>
        <dbReference type="ARBA" id="ARBA00022630"/>
    </source>
</evidence>
<feature type="domain" description="Photolyase/cryptochrome alpha/beta" evidence="11">
    <location>
        <begin position="12"/>
        <end position="152"/>
    </location>
</feature>
<evidence type="ECO:0000256" key="7">
    <source>
        <dbReference type="ARBA" id="ARBA00033999"/>
    </source>
</evidence>
<dbReference type="InterPro" id="IPR014729">
    <property type="entry name" value="Rossmann-like_a/b/a_fold"/>
</dbReference>
<dbReference type="PROSITE" id="PS51645">
    <property type="entry name" value="PHR_CRY_ALPHA_BETA"/>
    <property type="match status" value="1"/>
</dbReference>
<evidence type="ECO:0000313" key="13">
    <source>
        <dbReference type="Proteomes" id="UP001246473"/>
    </source>
</evidence>
<dbReference type="InterPro" id="IPR036155">
    <property type="entry name" value="Crypto/Photolyase_N_sf"/>
</dbReference>
<feature type="binding site" evidence="8">
    <location>
        <begin position="399"/>
        <end position="401"/>
    </location>
    <ligand>
        <name>FAD</name>
        <dbReference type="ChEBI" id="CHEBI:57692"/>
    </ligand>
</feature>
<sequence>MTRVRRLSNTFDTGLVWFRRDLRNTDNAALYYALKHCERVWCVFVFDTTILQPLIDAWQTRHPGTQAQDRRIEFILAALGELDDALRAKGGGLVVLYGDPADLVPRLAEELEVDAVFANHDYEPVAIERDETVRGRLAEAGRQWLTFKDQVIFEREEVLTGQNRPFTVFTPYKNAWLKQLTAFDLKPYPVESYANHLATLPPGLDRALPTLDQLGFAPSNLAELSLPTGMSGAQRLLDDFMTRIDSYQDRRDFPAVKGPSYLSMHLRFGTVSIRTLARFAHESSLQPDGQGSATWLSELIWRDFYFMILAHHPKLAAGASFKEEYERLRWEQGPAADEAYAAWCDGRTGYPLVDAAMLQLNRTGYMHNRLRMVTASFLVKDLGIDWRLGERYFAEQLNDFDFAANNGGWQWAASTGCDAQPYFRIFNPITQSEKFDADGRFIKRYLPQLAKLPAKWIHAPWLAGAERLAEFGVILGKDYPAPIVDHAEARQRTLARFGK</sequence>
<dbReference type="Gene3D" id="1.25.40.80">
    <property type="match status" value="1"/>
</dbReference>
<evidence type="ECO:0000259" key="11">
    <source>
        <dbReference type="PROSITE" id="PS51645"/>
    </source>
</evidence>
<comment type="similarity">
    <text evidence="10">Belongs to the DNA photolyase family.</text>
</comment>
<evidence type="ECO:0000256" key="1">
    <source>
        <dbReference type="ARBA" id="ARBA00001932"/>
    </source>
</evidence>
<comment type="cofactor">
    <cofactor evidence="1">
        <name>(6R)-5,10-methylene-5,6,7,8-tetrahydrofolate</name>
        <dbReference type="ChEBI" id="CHEBI:15636"/>
    </cofactor>
</comment>
<evidence type="ECO:0000256" key="5">
    <source>
        <dbReference type="ARBA" id="ARBA00022827"/>
    </source>
</evidence>
<dbReference type="Proteomes" id="UP001246473">
    <property type="component" value="Unassembled WGS sequence"/>
</dbReference>
<dbReference type="EC" id="4.1.99.3" evidence="2"/>
<dbReference type="SUPFAM" id="SSF52425">
    <property type="entry name" value="Cryptochrome/photolyase, N-terminal domain"/>
    <property type="match status" value="1"/>
</dbReference>
<dbReference type="GO" id="GO:0000719">
    <property type="term" value="P:photoreactive repair"/>
    <property type="evidence" value="ECO:0007669"/>
    <property type="project" value="UniProtKB-ARBA"/>
</dbReference>
<dbReference type="InterPro" id="IPR006050">
    <property type="entry name" value="DNA_photolyase_N"/>
</dbReference>
<comment type="catalytic activity">
    <reaction evidence="7">
        <text>cyclobutadipyrimidine (in DNA) = 2 pyrimidine residues (in DNA).</text>
        <dbReference type="EC" id="4.1.99.3"/>
    </reaction>
</comment>
<dbReference type="InterPro" id="IPR018394">
    <property type="entry name" value="DNA_photolyase_1_CS_C"/>
</dbReference>
<feature type="binding site" evidence="8">
    <location>
        <position position="295"/>
    </location>
    <ligand>
        <name>FAD</name>
        <dbReference type="ChEBI" id="CHEBI:57692"/>
    </ligand>
</feature>
<gene>
    <name evidence="12" type="ORF">ParKJ_20920</name>
</gene>
<feature type="binding site" evidence="8">
    <location>
        <position position="247"/>
    </location>
    <ligand>
        <name>FAD</name>
        <dbReference type="ChEBI" id="CHEBI:57692"/>
    </ligand>
</feature>
<dbReference type="Pfam" id="PF00875">
    <property type="entry name" value="DNA_photolyase"/>
    <property type="match status" value="1"/>
</dbReference>
<feature type="site" description="Electron transfer via tryptophanyl radical" evidence="9">
    <location>
        <position position="330"/>
    </location>
</feature>
<evidence type="ECO:0000256" key="2">
    <source>
        <dbReference type="ARBA" id="ARBA00013149"/>
    </source>
</evidence>
<evidence type="ECO:0000256" key="10">
    <source>
        <dbReference type="RuleBase" id="RU004182"/>
    </source>
</evidence>
<dbReference type="Gene3D" id="1.10.579.10">
    <property type="entry name" value="DNA Cyclobutane Dipyrimidine Photolyase, subunit A, domain 3"/>
    <property type="match status" value="1"/>
</dbReference>
<dbReference type="SUPFAM" id="SSF48173">
    <property type="entry name" value="Cryptochrome/photolyase FAD-binding domain"/>
    <property type="match status" value="1"/>
</dbReference>
<evidence type="ECO:0000256" key="3">
    <source>
        <dbReference type="ARBA" id="ARBA00014046"/>
    </source>
</evidence>
<evidence type="ECO:0000256" key="9">
    <source>
        <dbReference type="PIRSR" id="PIRSR602081-2"/>
    </source>
</evidence>
<dbReference type="PROSITE" id="PS00691">
    <property type="entry name" value="DNA_PHOTOLYASES_1_2"/>
    <property type="match status" value="1"/>
</dbReference>
<dbReference type="FunFam" id="1.10.579.10:FF:000003">
    <property type="entry name" value="Deoxyribodipyrimidine photo-lyase"/>
    <property type="match status" value="1"/>
</dbReference>
<dbReference type="InterPro" id="IPR036134">
    <property type="entry name" value="Crypto/Photolyase_FAD-like_sf"/>
</dbReference>
<feature type="binding site" evidence="8">
    <location>
        <begin position="298"/>
        <end position="305"/>
    </location>
    <ligand>
        <name>FAD</name>
        <dbReference type="ChEBI" id="CHEBI:57692"/>
    </ligand>
</feature>
<feature type="site" description="Electron transfer via tryptophanyl radical" evidence="9">
    <location>
        <position position="386"/>
    </location>
</feature>
<dbReference type="InterPro" id="IPR005101">
    <property type="entry name" value="Cryptochr/Photolyase_FAD-bd"/>
</dbReference>
<name>A0AAP5UXD4_9BURK</name>
<dbReference type="GO" id="GO:0003904">
    <property type="term" value="F:deoxyribodipyrimidine photo-lyase activity"/>
    <property type="evidence" value="ECO:0007669"/>
    <property type="project" value="UniProtKB-EC"/>
</dbReference>
<dbReference type="GO" id="GO:0071949">
    <property type="term" value="F:FAD binding"/>
    <property type="evidence" value="ECO:0007669"/>
    <property type="project" value="TreeGrafter"/>
</dbReference>
<dbReference type="PRINTS" id="PR00147">
    <property type="entry name" value="DNAPHOTLYASE"/>
</dbReference>
<proteinExistence type="inferred from homology"/>
<organism evidence="12 13">
    <name type="scientific">Paraburkholderia fungorum</name>
    <dbReference type="NCBI Taxonomy" id="134537"/>
    <lineage>
        <taxon>Bacteria</taxon>
        <taxon>Pseudomonadati</taxon>
        <taxon>Pseudomonadota</taxon>
        <taxon>Betaproteobacteria</taxon>
        <taxon>Burkholderiales</taxon>
        <taxon>Burkholderiaceae</taxon>
        <taxon>Paraburkholderia</taxon>
    </lineage>
</organism>
<evidence type="ECO:0000313" key="12">
    <source>
        <dbReference type="EMBL" id="MDT8839894.1"/>
    </source>
</evidence>
<accession>A0AAP5UXD4</accession>
<dbReference type="PANTHER" id="PTHR11455">
    <property type="entry name" value="CRYPTOCHROME"/>
    <property type="match status" value="1"/>
</dbReference>
<feature type="site" description="Electron transfer via tryptophanyl radical" evidence="9">
    <location>
        <position position="409"/>
    </location>
</feature>